<dbReference type="AlphaFoldDB" id="A0A7W5ZVS9"/>
<organism evidence="2 3">
    <name type="scientific">Novosphingobium hassiacum</name>
    <dbReference type="NCBI Taxonomy" id="173676"/>
    <lineage>
        <taxon>Bacteria</taxon>
        <taxon>Pseudomonadati</taxon>
        <taxon>Pseudomonadota</taxon>
        <taxon>Alphaproteobacteria</taxon>
        <taxon>Sphingomonadales</taxon>
        <taxon>Sphingomonadaceae</taxon>
        <taxon>Novosphingobium</taxon>
    </lineage>
</organism>
<gene>
    <name evidence="2" type="ORF">GGQ88_002129</name>
</gene>
<evidence type="ECO:0000259" key="1">
    <source>
        <dbReference type="Pfam" id="PF01814"/>
    </source>
</evidence>
<sequence>MSFLDKLVAAVTPLESDEERQAARTHATNLAKPGDWLSHVLEHHRRIDACFELSLNAASKAERQAALRDLSMVLTAHANAEEAVLYPAMANNHEKAHAGQSFEEHAMTRIQLGILETIDPMSQEWRDKLEHIRGAVVHHVYVEEGERFPELREAIAPAEDERLTTRFVEEFERYMGTDAFDAPRRMTAQINDSNRAPSGNQTAADL</sequence>
<evidence type="ECO:0000313" key="2">
    <source>
        <dbReference type="EMBL" id="MBB3860860.1"/>
    </source>
</evidence>
<feature type="domain" description="Hemerythrin-like" evidence="1">
    <location>
        <begin position="40"/>
        <end position="151"/>
    </location>
</feature>
<keyword evidence="3" id="KW-1185">Reference proteome</keyword>
<dbReference type="PANTHER" id="PTHR35585">
    <property type="entry name" value="HHE DOMAIN PROTEIN (AFU_ORTHOLOGUE AFUA_4G00730)"/>
    <property type="match status" value="1"/>
</dbReference>
<evidence type="ECO:0000313" key="3">
    <source>
        <dbReference type="Proteomes" id="UP000562395"/>
    </source>
</evidence>
<reference evidence="2 3" key="1">
    <citation type="submission" date="2020-08" db="EMBL/GenBank/DDBJ databases">
        <title>Genomic Encyclopedia of Type Strains, Phase IV (KMG-IV): sequencing the most valuable type-strain genomes for metagenomic binning, comparative biology and taxonomic classification.</title>
        <authorList>
            <person name="Goeker M."/>
        </authorList>
    </citation>
    <scope>NUCLEOTIDE SEQUENCE [LARGE SCALE GENOMIC DNA]</scope>
    <source>
        <strain evidence="2 3">DSM 14552</strain>
    </source>
</reference>
<dbReference type="PANTHER" id="PTHR35585:SF1">
    <property type="entry name" value="HHE DOMAIN PROTEIN (AFU_ORTHOLOGUE AFUA_4G00730)"/>
    <property type="match status" value="1"/>
</dbReference>
<dbReference type="Gene3D" id="1.20.120.520">
    <property type="entry name" value="nmb1532 protein domain like"/>
    <property type="match status" value="1"/>
</dbReference>
<accession>A0A7W5ZVS9</accession>
<name>A0A7W5ZVS9_9SPHN</name>
<dbReference type="Pfam" id="PF01814">
    <property type="entry name" value="Hemerythrin"/>
    <property type="match status" value="1"/>
</dbReference>
<protein>
    <submittedName>
        <fullName evidence="2">Hemerythrin superfamily protein</fullName>
    </submittedName>
</protein>
<dbReference type="EMBL" id="JACICY010000004">
    <property type="protein sequence ID" value="MBB3860860.1"/>
    <property type="molecule type" value="Genomic_DNA"/>
</dbReference>
<dbReference type="InterPro" id="IPR012312">
    <property type="entry name" value="Hemerythrin-like"/>
</dbReference>
<dbReference type="Proteomes" id="UP000562395">
    <property type="component" value="Unassembled WGS sequence"/>
</dbReference>
<comment type="caution">
    <text evidence="2">The sequence shown here is derived from an EMBL/GenBank/DDBJ whole genome shotgun (WGS) entry which is preliminary data.</text>
</comment>
<proteinExistence type="predicted"/>
<dbReference type="RefSeq" id="WP_183613111.1">
    <property type="nucleotide sequence ID" value="NZ_JACICY010000004.1"/>
</dbReference>